<feature type="region of interest" description="Disordered" evidence="1">
    <location>
        <begin position="329"/>
        <end position="365"/>
    </location>
</feature>
<dbReference type="Proteomes" id="UP000092716">
    <property type="component" value="Chromosome 7"/>
</dbReference>
<dbReference type="RefSeq" id="XP_019913989.1">
    <property type="nucleotide sequence ID" value="XM_020058581.1"/>
</dbReference>
<proteinExistence type="predicted"/>
<dbReference type="Pfam" id="PF05795">
    <property type="entry name" value="Plasmodium_Vir"/>
    <property type="match status" value="1"/>
</dbReference>
<evidence type="ECO:0000256" key="1">
    <source>
        <dbReference type="SAM" id="MobiDB-lite"/>
    </source>
</evidence>
<organism evidence="3 4">
    <name type="scientific">Plasmodium coatneyi</name>
    <dbReference type="NCBI Taxonomy" id="208452"/>
    <lineage>
        <taxon>Eukaryota</taxon>
        <taxon>Sar</taxon>
        <taxon>Alveolata</taxon>
        <taxon>Apicomplexa</taxon>
        <taxon>Aconoidasida</taxon>
        <taxon>Haemosporida</taxon>
        <taxon>Plasmodiidae</taxon>
        <taxon>Plasmodium</taxon>
    </lineage>
</organism>
<dbReference type="GeneID" id="30908498"/>
<feature type="compositionally biased region" description="Basic residues" evidence="1">
    <location>
        <begin position="352"/>
        <end position="363"/>
    </location>
</feature>
<evidence type="ECO:0000313" key="3">
    <source>
        <dbReference type="EMBL" id="ANQ07294.1"/>
    </source>
</evidence>
<keyword evidence="2" id="KW-0812">Transmembrane</keyword>
<keyword evidence="2" id="KW-0472">Membrane</keyword>
<dbReference type="InterPro" id="IPR008780">
    <property type="entry name" value="Plasmodium_Vir"/>
</dbReference>
<gene>
    <name evidence="3" type="ORF">PCOAH_00017720</name>
</gene>
<protein>
    <submittedName>
        <fullName evidence="3">KIR protein</fullName>
    </submittedName>
</protein>
<feature type="transmembrane region" description="Helical" evidence="2">
    <location>
        <begin position="254"/>
        <end position="275"/>
    </location>
</feature>
<name>A0A1B1DX13_9APIC</name>
<dbReference type="VEuPathDB" id="PlasmoDB:PCOAH_00017720"/>
<keyword evidence="2" id="KW-1133">Transmembrane helix</keyword>
<sequence length="408" mass="47055">MQKAWDASEGIPGILGGTKLSDLPSRQMYYKFDSVYGTYKSIYNNVDTIEGKLRGFNCIDSDIEKILYAWYYVFMKESVISPKDAPCYYLYYYIGNILWSGTGGKDLFLSHMRDLYTALKGDHYNEKCELIHKNEITEATFITRKKIFDYSKDHDTIKQQILDSAKDKYKCTETYLKYLEDILTTYDTMKASCPENGASSSSPSYDAAYCTEFNKMFKEYKHEEMMTLKSQLVKQAKSASADASSFMESSEVNIPVAVSSILGVMGLPALGYFIYKVMIIIKIYTYYTSLPSLISNTLSSGGRSNRKRRSTERPFNRFLDDSTTEYTTDNSTIESVAESTTTDDSTLYNDGRRRRGGRNRSNTRPRNVAYQRIGGKKKKRKVYYYYETIINKNANKRDEIYDRREVLL</sequence>
<dbReference type="AlphaFoldDB" id="A0A1B1DX13"/>
<dbReference type="EMBL" id="CP016245">
    <property type="protein sequence ID" value="ANQ07294.1"/>
    <property type="molecule type" value="Genomic_DNA"/>
</dbReference>
<evidence type="ECO:0000256" key="2">
    <source>
        <dbReference type="SAM" id="Phobius"/>
    </source>
</evidence>
<keyword evidence="4" id="KW-1185">Reference proteome</keyword>
<accession>A0A1B1DX13</accession>
<reference evidence="4" key="1">
    <citation type="submission" date="2016-06" db="EMBL/GenBank/DDBJ databases">
        <title>First high quality genome sequence of Plasmodium coatneyi using continuous long reads from single molecule, real-time sequencing.</title>
        <authorList>
            <person name="Chien J.-T."/>
            <person name="Pakala S.B."/>
            <person name="Geraldo J.A."/>
            <person name="Lapp S.A."/>
            <person name="Barnwell J.W."/>
            <person name="Kissinger J.C."/>
            <person name="Galinski M.R."/>
            <person name="Humphrey J.C."/>
        </authorList>
    </citation>
    <scope>NUCLEOTIDE SEQUENCE [LARGE SCALE GENOMIC DNA]</scope>
    <source>
        <strain evidence="4">Hackeri</strain>
    </source>
</reference>
<dbReference type="KEGG" id="pcot:PCOAH_00017720"/>
<feature type="region of interest" description="Disordered" evidence="1">
    <location>
        <begin position="298"/>
        <end position="317"/>
    </location>
</feature>
<evidence type="ECO:0000313" key="4">
    <source>
        <dbReference type="Proteomes" id="UP000092716"/>
    </source>
</evidence>
<feature type="compositionally biased region" description="Polar residues" evidence="1">
    <location>
        <begin position="329"/>
        <end position="348"/>
    </location>
</feature>